<dbReference type="PANTHER" id="PTHR33495">
    <property type="entry name" value="ANTI-SIGMA FACTOR ANTAGONIST TM_1081-RELATED-RELATED"/>
    <property type="match status" value="1"/>
</dbReference>
<feature type="region of interest" description="Disordered" evidence="1">
    <location>
        <begin position="91"/>
        <end position="110"/>
    </location>
</feature>
<evidence type="ECO:0000313" key="3">
    <source>
        <dbReference type="EMBL" id="GII58732.1"/>
    </source>
</evidence>
<evidence type="ECO:0000256" key="1">
    <source>
        <dbReference type="SAM" id="MobiDB-lite"/>
    </source>
</evidence>
<dbReference type="PANTHER" id="PTHR33495:SF2">
    <property type="entry name" value="ANTI-SIGMA FACTOR ANTAGONIST TM_1081-RELATED"/>
    <property type="match status" value="1"/>
</dbReference>
<dbReference type="InterPro" id="IPR036513">
    <property type="entry name" value="STAS_dom_sf"/>
</dbReference>
<dbReference type="Gene3D" id="3.30.750.24">
    <property type="entry name" value="STAS domain"/>
    <property type="match status" value="1"/>
</dbReference>
<dbReference type="InterPro" id="IPR058548">
    <property type="entry name" value="MlaB-like_STAS"/>
</dbReference>
<dbReference type="InterPro" id="IPR002645">
    <property type="entry name" value="STAS_dom"/>
</dbReference>
<evidence type="ECO:0000259" key="2">
    <source>
        <dbReference type="PROSITE" id="PS50801"/>
    </source>
</evidence>
<accession>A0A8J3Y0R1</accession>
<keyword evidence="4" id="KW-1185">Reference proteome</keyword>
<evidence type="ECO:0000313" key="4">
    <source>
        <dbReference type="Proteomes" id="UP000605992"/>
    </source>
</evidence>
<gene>
    <name evidence="3" type="ORF">Pth03_71210</name>
</gene>
<organism evidence="3 4">
    <name type="scientific">Planotetraspora thailandica</name>
    <dbReference type="NCBI Taxonomy" id="487172"/>
    <lineage>
        <taxon>Bacteria</taxon>
        <taxon>Bacillati</taxon>
        <taxon>Actinomycetota</taxon>
        <taxon>Actinomycetes</taxon>
        <taxon>Streptosporangiales</taxon>
        <taxon>Streptosporangiaceae</taxon>
        <taxon>Planotetraspora</taxon>
    </lineage>
</organism>
<sequence length="110" mass="12053">MVVRGDLDVEGSGELRTSVSEALRTYSPAHVDLELSGVGFIDCSGCRALLWARRRARGKGGSMTVVRPSSLVLRLLRLLEFDRELEIRGTPEDTTPLTLEANPGLNCRGR</sequence>
<name>A0A8J3Y0R1_9ACTN</name>
<dbReference type="Proteomes" id="UP000605992">
    <property type="component" value="Unassembled WGS sequence"/>
</dbReference>
<dbReference type="PROSITE" id="PS50801">
    <property type="entry name" value="STAS"/>
    <property type="match status" value="1"/>
</dbReference>
<reference evidence="3" key="1">
    <citation type="submission" date="2021-01" db="EMBL/GenBank/DDBJ databases">
        <title>Whole genome shotgun sequence of Planotetraspora thailandica NBRC 104271.</title>
        <authorList>
            <person name="Komaki H."/>
            <person name="Tamura T."/>
        </authorList>
    </citation>
    <scope>NUCLEOTIDE SEQUENCE</scope>
    <source>
        <strain evidence="3">NBRC 104271</strain>
    </source>
</reference>
<dbReference type="Pfam" id="PF13466">
    <property type="entry name" value="STAS_2"/>
    <property type="match status" value="1"/>
</dbReference>
<feature type="domain" description="STAS" evidence="2">
    <location>
        <begin position="1"/>
        <end position="86"/>
    </location>
</feature>
<protein>
    <recommendedName>
        <fullName evidence="2">STAS domain-containing protein</fullName>
    </recommendedName>
</protein>
<dbReference type="GO" id="GO:0043856">
    <property type="term" value="F:anti-sigma factor antagonist activity"/>
    <property type="evidence" value="ECO:0007669"/>
    <property type="project" value="TreeGrafter"/>
</dbReference>
<comment type="caution">
    <text evidence="3">The sequence shown here is derived from an EMBL/GenBank/DDBJ whole genome shotgun (WGS) entry which is preliminary data.</text>
</comment>
<proteinExistence type="predicted"/>
<dbReference type="EMBL" id="BOOR01000070">
    <property type="protein sequence ID" value="GII58732.1"/>
    <property type="molecule type" value="Genomic_DNA"/>
</dbReference>
<dbReference type="SUPFAM" id="SSF52091">
    <property type="entry name" value="SpoIIaa-like"/>
    <property type="match status" value="1"/>
</dbReference>
<dbReference type="CDD" id="cd07043">
    <property type="entry name" value="STAS_anti-anti-sigma_factors"/>
    <property type="match status" value="1"/>
</dbReference>
<dbReference type="AlphaFoldDB" id="A0A8J3Y0R1"/>